<dbReference type="RefSeq" id="WP_013764467.1">
    <property type="nucleotide sequence ID" value="NC_015510.1"/>
</dbReference>
<dbReference type="GO" id="GO:0008233">
    <property type="term" value="F:peptidase activity"/>
    <property type="evidence" value="ECO:0007669"/>
    <property type="project" value="InterPro"/>
</dbReference>
<dbReference type="STRING" id="760192.Halhy_2029"/>
<evidence type="ECO:0000259" key="2">
    <source>
        <dbReference type="Pfam" id="PF02557"/>
    </source>
</evidence>
<name>F4KPG0_HALH1</name>
<dbReference type="KEGG" id="hhy:Halhy_2029"/>
<dbReference type="PANTHER" id="PTHR34385:SF1">
    <property type="entry name" value="PEPTIDOGLYCAN L-ALANYL-D-GLUTAMATE ENDOPEPTIDASE CWLK"/>
    <property type="match status" value="1"/>
</dbReference>
<dbReference type="PROSITE" id="PS51257">
    <property type="entry name" value="PROKAR_LIPOPROTEIN"/>
    <property type="match status" value="1"/>
</dbReference>
<dbReference type="CDD" id="cd14847">
    <property type="entry name" value="DD-carboxypeptidase_like"/>
    <property type="match status" value="1"/>
</dbReference>
<proteinExistence type="predicted"/>
<evidence type="ECO:0000256" key="1">
    <source>
        <dbReference type="SAM" id="SignalP"/>
    </source>
</evidence>
<evidence type="ECO:0000313" key="3">
    <source>
        <dbReference type="EMBL" id="AEE49914.1"/>
    </source>
</evidence>
<feature type="signal peptide" evidence="1">
    <location>
        <begin position="1"/>
        <end position="20"/>
    </location>
</feature>
<dbReference type="Pfam" id="PF02557">
    <property type="entry name" value="VanY"/>
    <property type="match status" value="1"/>
</dbReference>
<protein>
    <submittedName>
        <fullName evidence="3">Peptidase M15B and M15C DD-carboxypeptidase VanY/endolysin</fullName>
    </submittedName>
</protein>
<dbReference type="SUPFAM" id="SSF55166">
    <property type="entry name" value="Hedgehog/DD-peptidase"/>
    <property type="match status" value="1"/>
</dbReference>
<dbReference type="EMBL" id="CP002691">
    <property type="protein sequence ID" value="AEE49914.1"/>
    <property type="molecule type" value="Genomic_DNA"/>
</dbReference>
<dbReference type="InterPro" id="IPR003709">
    <property type="entry name" value="VanY-like_core_dom"/>
</dbReference>
<dbReference type="InterPro" id="IPR009045">
    <property type="entry name" value="Zn_M74/Hedgehog-like"/>
</dbReference>
<keyword evidence="4" id="KW-1185">Reference proteome</keyword>
<dbReference type="OrthoDB" id="9792074at2"/>
<reference evidence="3 4" key="1">
    <citation type="journal article" date="2011" name="Stand. Genomic Sci.">
        <title>Complete genome sequence of Haliscomenobacter hydrossis type strain (O).</title>
        <authorList>
            <consortium name="US DOE Joint Genome Institute (JGI-PGF)"/>
            <person name="Daligault H."/>
            <person name="Lapidus A."/>
            <person name="Zeytun A."/>
            <person name="Nolan M."/>
            <person name="Lucas S."/>
            <person name="Del Rio T.G."/>
            <person name="Tice H."/>
            <person name="Cheng J.F."/>
            <person name="Tapia R."/>
            <person name="Han C."/>
            <person name="Goodwin L."/>
            <person name="Pitluck S."/>
            <person name="Liolios K."/>
            <person name="Pagani I."/>
            <person name="Ivanova N."/>
            <person name="Huntemann M."/>
            <person name="Mavromatis K."/>
            <person name="Mikhailova N."/>
            <person name="Pati A."/>
            <person name="Chen A."/>
            <person name="Palaniappan K."/>
            <person name="Land M."/>
            <person name="Hauser L."/>
            <person name="Brambilla E.M."/>
            <person name="Rohde M."/>
            <person name="Verbarg S."/>
            <person name="Goker M."/>
            <person name="Bristow J."/>
            <person name="Eisen J.A."/>
            <person name="Markowitz V."/>
            <person name="Hugenholtz P."/>
            <person name="Kyrpides N.C."/>
            <person name="Klenk H.P."/>
            <person name="Woyke T."/>
        </authorList>
    </citation>
    <scope>NUCLEOTIDE SEQUENCE [LARGE SCALE GENOMIC DNA]</scope>
    <source>
        <strain evidence="4">ATCC 27775 / DSM 1100 / LMG 10767 / O</strain>
    </source>
</reference>
<gene>
    <name evidence="3" type="ordered locus">Halhy_2029</name>
</gene>
<keyword evidence="1" id="KW-0732">Signal</keyword>
<dbReference type="Proteomes" id="UP000008461">
    <property type="component" value="Chromosome"/>
</dbReference>
<dbReference type="HOGENOM" id="CLU_081855_1_0_10"/>
<feature type="chain" id="PRO_5003315872" evidence="1">
    <location>
        <begin position="21"/>
        <end position="267"/>
    </location>
</feature>
<accession>F4KPG0</accession>
<evidence type="ECO:0000313" key="4">
    <source>
        <dbReference type="Proteomes" id="UP000008461"/>
    </source>
</evidence>
<dbReference type="eggNOG" id="COG1876">
    <property type="taxonomic scope" value="Bacteria"/>
</dbReference>
<dbReference type="Gene3D" id="3.30.1380.10">
    <property type="match status" value="1"/>
</dbReference>
<reference key="2">
    <citation type="submission" date="2011-04" db="EMBL/GenBank/DDBJ databases">
        <title>Complete sequence of chromosome of Haliscomenobacter hydrossis DSM 1100.</title>
        <authorList>
            <consortium name="US DOE Joint Genome Institute (JGI-PGF)"/>
            <person name="Lucas S."/>
            <person name="Han J."/>
            <person name="Lapidus A."/>
            <person name="Bruce D."/>
            <person name="Goodwin L."/>
            <person name="Pitluck S."/>
            <person name="Peters L."/>
            <person name="Kyrpides N."/>
            <person name="Mavromatis K."/>
            <person name="Ivanova N."/>
            <person name="Ovchinnikova G."/>
            <person name="Pagani I."/>
            <person name="Daligault H."/>
            <person name="Detter J.C."/>
            <person name="Han C."/>
            <person name="Land M."/>
            <person name="Hauser L."/>
            <person name="Markowitz V."/>
            <person name="Cheng J.-F."/>
            <person name="Hugenholtz P."/>
            <person name="Woyke T."/>
            <person name="Wu D."/>
            <person name="Verbarg S."/>
            <person name="Frueling A."/>
            <person name="Brambilla E."/>
            <person name="Klenk H.-P."/>
            <person name="Eisen J.A."/>
        </authorList>
    </citation>
    <scope>NUCLEOTIDE SEQUENCE</scope>
    <source>
        <strain>DSM 1100</strain>
    </source>
</reference>
<dbReference type="AlphaFoldDB" id="F4KPG0"/>
<dbReference type="PANTHER" id="PTHR34385">
    <property type="entry name" value="D-ALANYL-D-ALANINE CARBOXYPEPTIDASE"/>
    <property type="match status" value="1"/>
</dbReference>
<dbReference type="GO" id="GO:0006508">
    <property type="term" value="P:proteolysis"/>
    <property type="evidence" value="ECO:0007669"/>
    <property type="project" value="InterPro"/>
</dbReference>
<organism evidence="3 4">
    <name type="scientific">Haliscomenobacter hydrossis (strain ATCC 27775 / DSM 1100 / LMG 10767 / O)</name>
    <dbReference type="NCBI Taxonomy" id="760192"/>
    <lineage>
        <taxon>Bacteria</taxon>
        <taxon>Pseudomonadati</taxon>
        <taxon>Bacteroidota</taxon>
        <taxon>Saprospiria</taxon>
        <taxon>Saprospirales</taxon>
        <taxon>Haliscomenobacteraceae</taxon>
        <taxon>Haliscomenobacter</taxon>
    </lineage>
</organism>
<dbReference type="InterPro" id="IPR052179">
    <property type="entry name" value="DD-CPase-like"/>
</dbReference>
<feature type="domain" description="D-alanyl-D-alanine carboxypeptidase-like core" evidence="2">
    <location>
        <begin position="77"/>
        <end position="222"/>
    </location>
</feature>
<sequence>MMKLLIPILFFGLWSASCSDAPAKANAAKALETSAQNEPGQPHAEGFDLDYLMGRFDPAKHPDFTKITPPFSDRADMYLRKDAYESFQAMFAAAQKEGISLKIISAARNFQVQKGIWEAKWNGSRILSNGQNAAQAYPKAKDRALKILEYSAMPGASRHHWGTDIDLNNLSDKWFQQGEGQKIYAWLLKNAGNFGFCQPYSVKNEQRPDGYNEEKWHWSYLPVSQKLTTLARSQMKDKMITGFSGSETAPEISVVEKYVLGINPQCQ</sequence>